<name>A0A4V2G6H7_9ACTN</name>
<evidence type="ECO:0000313" key="3">
    <source>
        <dbReference type="EMBL" id="RZU48786.1"/>
    </source>
</evidence>
<dbReference type="Pfam" id="PF13400">
    <property type="entry name" value="Tad"/>
    <property type="match status" value="1"/>
</dbReference>
<proteinExistence type="predicted"/>
<organism evidence="3 4">
    <name type="scientific">Krasilnikovia cinnamomea</name>
    <dbReference type="NCBI Taxonomy" id="349313"/>
    <lineage>
        <taxon>Bacteria</taxon>
        <taxon>Bacillati</taxon>
        <taxon>Actinomycetota</taxon>
        <taxon>Actinomycetes</taxon>
        <taxon>Micromonosporales</taxon>
        <taxon>Micromonosporaceae</taxon>
        <taxon>Krasilnikovia</taxon>
    </lineage>
</organism>
<comment type="caution">
    <text evidence="3">The sequence shown here is derived from an EMBL/GenBank/DDBJ whole genome shotgun (WGS) entry which is preliminary data.</text>
</comment>
<evidence type="ECO:0000313" key="4">
    <source>
        <dbReference type="Proteomes" id="UP000292564"/>
    </source>
</evidence>
<dbReference type="EMBL" id="SHKY01000001">
    <property type="protein sequence ID" value="RZU48786.1"/>
    <property type="molecule type" value="Genomic_DNA"/>
</dbReference>
<reference evidence="3 4" key="1">
    <citation type="submission" date="2019-02" db="EMBL/GenBank/DDBJ databases">
        <title>Sequencing the genomes of 1000 actinobacteria strains.</title>
        <authorList>
            <person name="Klenk H.-P."/>
        </authorList>
    </citation>
    <scope>NUCLEOTIDE SEQUENCE [LARGE SCALE GENOMIC DNA]</scope>
    <source>
        <strain evidence="3 4">DSM 45162</strain>
    </source>
</reference>
<keyword evidence="1" id="KW-0812">Transmembrane</keyword>
<keyword evidence="4" id="KW-1185">Reference proteome</keyword>
<sequence length="152" mass="15480">MKRRITAVARWVCHRAGGVDGGQVTPFVGLLSVALVAVAGLVLDAGLAISAKVQALDVAQSAARAGAQQLDLNAYRTRGITRLDTGRAVSAARSWLASAGMSGDATATATTVTVTVRRDSRTQILHLVGVRSLHVTASATATAVHGVTGPNA</sequence>
<feature type="transmembrane region" description="Helical" evidence="1">
    <location>
        <begin position="28"/>
        <end position="49"/>
    </location>
</feature>
<evidence type="ECO:0000259" key="2">
    <source>
        <dbReference type="Pfam" id="PF13400"/>
    </source>
</evidence>
<keyword evidence="1" id="KW-0472">Membrane</keyword>
<feature type="domain" description="Putative Flp pilus-assembly TadG-like N-terminal" evidence="2">
    <location>
        <begin position="22"/>
        <end position="69"/>
    </location>
</feature>
<keyword evidence="1" id="KW-1133">Transmembrane helix</keyword>
<evidence type="ECO:0000256" key="1">
    <source>
        <dbReference type="SAM" id="Phobius"/>
    </source>
</evidence>
<gene>
    <name evidence="3" type="ORF">EV385_0510</name>
</gene>
<dbReference type="AlphaFoldDB" id="A0A4V2G6H7"/>
<dbReference type="InterPro" id="IPR028087">
    <property type="entry name" value="Tad_N"/>
</dbReference>
<dbReference type="Proteomes" id="UP000292564">
    <property type="component" value="Unassembled WGS sequence"/>
</dbReference>
<accession>A0A4V2G6H7</accession>
<protein>
    <submittedName>
        <fullName evidence="3">Putative Flp pilus-assembly TadE/G-like protein</fullName>
    </submittedName>
</protein>